<gene>
    <name evidence="2" type="ORF">NLJ89_g10305</name>
</gene>
<feature type="compositionally biased region" description="Basic and acidic residues" evidence="1">
    <location>
        <begin position="75"/>
        <end position="84"/>
    </location>
</feature>
<name>A0A9W8JRE0_9AGAR</name>
<sequence length="321" mass="35156">MSTRNSVFVPSPRWLSESPARQPSNAGTPYISYPGLQQNPTSPAPENLYRGNSAAFNVDAGAPYLGVASPAALQEAERQLEEPPRQTTGERLVSGVKNAVRKSLRESQRPRDLRYEHGVYGVPSIPSVIRDSGYASSSSSQNGVPRAAQPDSLRSSPGHATSPRPPSETLVGHYEPKQPGVGQRMGPIMPIEIVPPEVMDSPVSYDPELGSDYAQMEPPTPPRSDVSLNTYLTRIRQFIHDVSALPWVGKERVTVDYYPERNRREVHPLISWHSHNYSRVNYHLSFANSRESEDASSFSSDSALKAPNQGTPAVLDSTPSS</sequence>
<reference evidence="2" key="1">
    <citation type="submission" date="2022-07" db="EMBL/GenBank/DDBJ databases">
        <title>Genome Sequence of Agrocybe chaxingu.</title>
        <authorList>
            <person name="Buettner E."/>
        </authorList>
    </citation>
    <scope>NUCLEOTIDE SEQUENCE</scope>
    <source>
        <strain evidence="2">MP-N11</strain>
    </source>
</reference>
<organism evidence="2 3">
    <name type="scientific">Agrocybe chaxingu</name>
    <dbReference type="NCBI Taxonomy" id="84603"/>
    <lineage>
        <taxon>Eukaryota</taxon>
        <taxon>Fungi</taxon>
        <taxon>Dikarya</taxon>
        <taxon>Basidiomycota</taxon>
        <taxon>Agaricomycotina</taxon>
        <taxon>Agaricomycetes</taxon>
        <taxon>Agaricomycetidae</taxon>
        <taxon>Agaricales</taxon>
        <taxon>Agaricineae</taxon>
        <taxon>Strophariaceae</taxon>
        <taxon>Agrocybe</taxon>
    </lineage>
</organism>
<evidence type="ECO:0000313" key="3">
    <source>
        <dbReference type="Proteomes" id="UP001148786"/>
    </source>
</evidence>
<dbReference type="AlphaFoldDB" id="A0A9W8JRE0"/>
<feature type="compositionally biased region" description="Basic and acidic residues" evidence="1">
    <location>
        <begin position="103"/>
        <end position="117"/>
    </location>
</feature>
<protein>
    <submittedName>
        <fullName evidence="2">Uncharacterized protein</fullName>
    </submittedName>
</protein>
<feature type="region of interest" description="Disordered" evidence="1">
    <location>
        <begin position="295"/>
        <end position="321"/>
    </location>
</feature>
<proteinExistence type="predicted"/>
<feature type="region of interest" description="Disordered" evidence="1">
    <location>
        <begin position="73"/>
        <end position="118"/>
    </location>
</feature>
<evidence type="ECO:0000256" key="1">
    <source>
        <dbReference type="SAM" id="MobiDB-lite"/>
    </source>
</evidence>
<dbReference type="EMBL" id="JANKHO010001841">
    <property type="protein sequence ID" value="KAJ3497755.1"/>
    <property type="molecule type" value="Genomic_DNA"/>
</dbReference>
<dbReference type="Proteomes" id="UP001148786">
    <property type="component" value="Unassembled WGS sequence"/>
</dbReference>
<feature type="region of interest" description="Disordered" evidence="1">
    <location>
        <begin position="1"/>
        <end position="48"/>
    </location>
</feature>
<keyword evidence="3" id="KW-1185">Reference proteome</keyword>
<dbReference type="OrthoDB" id="3244156at2759"/>
<feature type="region of interest" description="Disordered" evidence="1">
    <location>
        <begin position="131"/>
        <end position="187"/>
    </location>
</feature>
<accession>A0A9W8JRE0</accession>
<comment type="caution">
    <text evidence="2">The sequence shown here is derived from an EMBL/GenBank/DDBJ whole genome shotgun (WGS) entry which is preliminary data.</text>
</comment>
<evidence type="ECO:0000313" key="2">
    <source>
        <dbReference type="EMBL" id="KAJ3497755.1"/>
    </source>
</evidence>